<reference evidence="2 3" key="1">
    <citation type="submission" date="2016-10" db="EMBL/GenBank/DDBJ databases">
        <authorList>
            <person name="de Groot N.N."/>
        </authorList>
    </citation>
    <scope>NUCLEOTIDE SEQUENCE [LARGE SCALE GENOMIC DNA]</scope>
    <source>
        <strain evidence="2 3">CPCC 201354</strain>
    </source>
</reference>
<keyword evidence="1" id="KW-1133">Transmembrane helix</keyword>
<evidence type="ECO:0000313" key="2">
    <source>
        <dbReference type="EMBL" id="SDG80928.1"/>
    </source>
</evidence>
<proteinExistence type="predicted"/>
<evidence type="ECO:0008006" key="4">
    <source>
        <dbReference type="Google" id="ProtNLM"/>
    </source>
</evidence>
<keyword evidence="3" id="KW-1185">Reference proteome</keyword>
<dbReference type="RefSeq" id="WP_176955375.1">
    <property type="nucleotide sequence ID" value="NZ_FNCN01000008.1"/>
</dbReference>
<sequence length="52" mass="5429">MPSNYLAVGMMFVGLFFVGGVVSALRQGHGKLVPVILGVLAALAITAGVLWW</sequence>
<dbReference type="EMBL" id="FNCN01000008">
    <property type="protein sequence ID" value="SDG80928.1"/>
    <property type="molecule type" value="Genomic_DNA"/>
</dbReference>
<feature type="transmembrane region" description="Helical" evidence="1">
    <location>
        <begin position="32"/>
        <end position="51"/>
    </location>
</feature>
<evidence type="ECO:0000313" key="3">
    <source>
        <dbReference type="Proteomes" id="UP000198923"/>
    </source>
</evidence>
<dbReference type="STRING" id="504805.SAMN05421505_10897"/>
<keyword evidence="1" id="KW-0472">Membrane</keyword>
<name>A0A1G7X9U3_9ACTN</name>
<evidence type="ECO:0000256" key="1">
    <source>
        <dbReference type="SAM" id="Phobius"/>
    </source>
</evidence>
<protein>
    <recommendedName>
        <fullName evidence="4">Amidotransferase</fullName>
    </recommendedName>
</protein>
<keyword evidence="1" id="KW-0812">Transmembrane</keyword>
<dbReference type="AlphaFoldDB" id="A0A1G7X9U3"/>
<accession>A0A1G7X9U3</accession>
<feature type="transmembrane region" description="Helical" evidence="1">
    <location>
        <begin position="6"/>
        <end position="25"/>
    </location>
</feature>
<organism evidence="2 3">
    <name type="scientific">Sinosporangium album</name>
    <dbReference type="NCBI Taxonomy" id="504805"/>
    <lineage>
        <taxon>Bacteria</taxon>
        <taxon>Bacillati</taxon>
        <taxon>Actinomycetota</taxon>
        <taxon>Actinomycetes</taxon>
        <taxon>Streptosporangiales</taxon>
        <taxon>Streptosporangiaceae</taxon>
        <taxon>Sinosporangium</taxon>
    </lineage>
</organism>
<dbReference type="Proteomes" id="UP000198923">
    <property type="component" value="Unassembled WGS sequence"/>
</dbReference>
<gene>
    <name evidence="2" type="ORF">SAMN05421505_10897</name>
</gene>